<feature type="transmembrane region" description="Helical" evidence="1">
    <location>
        <begin position="12"/>
        <end position="35"/>
    </location>
</feature>
<evidence type="ECO:0000313" key="3">
    <source>
        <dbReference type="Proteomes" id="UP001257659"/>
    </source>
</evidence>
<dbReference type="RefSeq" id="WP_309729484.1">
    <property type="nucleotide sequence ID" value="NZ_JAVDQA010000008.1"/>
</dbReference>
<sequence length="183" mass="20205">MKSFVSKKMDKFSRNSLIGGIVATVITSTGMILMGHISGLEAKDLIISSLPRLNTFFNTVVLASATILTLLLTITNISHGSKSTLKKTYYIRILKIAKLDATVFIVSVITFLLMNNPLTEAESINTSYYSYLYYVWSSISSIVCGAIVAVIIMLYYTITTLISIVGLNKEDHPLLHNEEPEEA</sequence>
<proteinExistence type="predicted"/>
<dbReference type="Proteomes" id="UP001257659">
    <property type="component" value="Unassembled WGS sequence"/>
</dbReference>
<evidence type="ECO:0000313" key="2">
    <source>
        <dbReference type="EMBL" id="MDR6301773.1"/>
    </source>
</evidence>
<name>A0ABU1K827_9FLAO</name>
<gene>
    <name evidence="2" type="ORF">GGR31_002445</name>
</gene>
<accession>A0ABU1K827</accession>
<comment type="caution">
    <text evidence="2">The sequence shown here is derived from an EMBL/GenBank/DDBJ whole genome shotgun (WGS) entry which is preliminary data.</text>
</comment>
<keyword evidence="1" id="KW-1133">Transmembrane helix</keyword>
<feature type="transmembrane region" description="Helical" evidence="1">
    <location>
        <begin position="134"/>
        <end position="156"/>
    </location>
</feature>
<evidence type="ECO:0000256" key="1">
    <source>
        <dbReference type="SAM" id="Phobius"/>
    </source>
</evidence>
<keyword evidence="1" id="KW-0812">Transmembrane</keyword>
<dbReference type="EMBL" id="JAVDQA010000008">
    <property type="protein sequence ID" value="MDR6301773.1"/>
    <property type="molecule type" value="Genomic_DNA"/>
</dbReference>
<organism evidence="2 3">
    <name type="scientific">Mesonia maritima</name>
    <dbReference type="NCBI Taxonomy" id="1793873"/>
    <lineage>
        <taxon>Bacteria</taxon>
        <taxon>Pseudomonadati</taxon>
        <taxon>Bacteroidota</taxon>
        <taxon>Flavobacteriia</taxon>
        <taxon>Flavobacteriales</taxon>
        <taxon>Flavobacteriaceae</taxon>
        <taxon>Mesonia</taxon>
    </lineage>
</organism>
<feature type="transmembrane region" description="Helical" evidence="1">
    <location>
        <begin position="96"/>
        <end position="114"/>
    </location>
</feature>
<reference evidence="2 3" key="1">
    <citation type="submission" date="2023-07" db="EMBL/GenBank/DDBJ databases">
        <title>Genomic Encyclopedia of Type Strains, Phase IV (KMG-IV): sequencing the most valuable type-strain genomes for metagenomic binning, comparative biology and taxonomic classification.</title>
        <authorList>
            <person name="Goeker M."/>
        </authorList>
    </citation>
    <scope>NUCLEOTIDE SEQUENCE [LARGE SCALE GENOMIC DNA]</scope>
    <source>
        <strain evidence="2 3">DSM 102814</strain>
    </source>
</reference>
<keyword evidence="3" id="KW-1185">Reference proteome</keyword>
<keyword evidence="1" id="KW-0472">Membrane</keyword>
<feature type="transmembrane region" description="Helical" evidence="1">
    <location>
        <begin position="55"/>
        <end position="75"/>
    </location>
</feature>
<protein>
    <submittedName>
        <fullName evidence="2">Uncharacterized protein</fullName>
    </submittedName>
</protein>